<dbReference type="InterPro" id="IPR039426">
    <property type="entry name" value="TonB-dep_rcpt-like"/>
</dbReference>
<dbReference type="AlphaFoldDB" id="A0A250FYU1"/>
<keyword evidence="1" id="KW-0813">Transport</keyword>
<sequence length="456" mass="52308">MKLIINPDYSMENLLLFGFKNLIFTGVLWIAYRFFISGNTFHQANRIIILLIFAGGILLPFTKINLPEFNFLKEVQTSSDFLLPLAEKNDKIEVAKNTNNQLIYNFLITIYGLGVLFFSFRYIIGLVSLIRILKNSQKKQLPNGVFVHITTENVLPFSWFKYIVLSEKNPTYYSENVIFHEMAHAAYRHSWDLLFTELYRILFWWNPFVWLLKKELMQVHEFQADQKAIQQTNNANLYRKELIIQCVGAKKVAFAHNFETSNLKKRIYMTMRDKSTGKAKWSYGTLILATSAVMFLFSNETLQAQEKETKNTSEIEVVGHKNAKNQDIINDPEVIVILDEKKVENSVLQQINPDEIASISVLKDKKSIGAYGEKGKKGVIKVTTKKLSTEPNKEVEKSKITNDALLIVDGKELDISNLEKIDPKNIESITVLKNKKSTDAYGEKGKNGVILVVTKK</sequence>
<dbReference type="SUPFAM" id="SSF56935">
    <property type="entry name" value="Porins"/>
    <property type="match status" value="1"/>
</dbReference>
<dbReference type="OrthoDB" id="1522859at2"/>
<evidence type="ECO:0000259" key="3">
    <source>
        <dbReference type="Pfam" id="PF05569"/>
    </source>
</evidence>
<evidence type="ECO:0000256" key="2">
    <source>
        <dbReference type="SAM" id="Phobius"/>
    </source>
</evidence>
<evidence type="ECO:0000256" key="1">
    <source>
        <dbReference type="PROSITE-ProRule" id="PRU01360"/>
    </source>
</evidence>
<gene>
    <name evidence="4" type="ORF">CGC58_10815</name>
</gene>
<organism evidence="4 5">
    <name type="scientific">Capnocytophaga stomatis</name>
    <dbReference type="NCBI Taxonomy" id="1848904"/>
    <lineage>
        <taxon>Bacteria</taxon>
        <taxon>Pseudomonadati</taxon>
        <taxon>Bacteroidota</taxon>
        <taxon>Flavobacteriia</taxon>
        <taxon>Flavobacteriales</taxon>
        <taxon>Flavobacteriaceae</taxon>
        <taxon>Capnocytophaga</taxon>
    </lineage>
</organism>
<evidence type="ECO:0000313" key="4">
    <source>
        <dbReference type="EMBL" id="ATA90171.1"/>
    </source>
</evidence>
<dbReference type="KEGG" id="csto:CGC58_10815"/>
<feature type="transmembrane region" description="Helical" evidence="2">
    <location>
        <begin position="14"/>
        <end position="35"/>
    </location>
</feature>
<keyword evidence="1" id="KW-0998">Cell outer membrane</keyword>
<reference evidence="5" key="1">
    <citation type="submission" date="2017-06" db="EMBL/GenBank/DDBJ databases">
        <title>Capnocytophaga spp. assemblies.</title>
        <authorList>
            <person name="Gulvik C.A."/>
        </authorList>
    </citation>
    <scope>NUCLEOTIDE SEQUENCE [LARGE SCALE GENOMIC DNA]</scope>
    <source>
        <strain evidence="5">H2177</strain>
    </source>
</reference>
<dbReference type="InterPro" id="IPR008756">
    <property type="entry name" value="Peptidase_M56"/>
</dbReference>
<dbReference type="Proteomes" id="UP000217348">
    <property type="component" value="Chromosome"/>
</dbReference>
<keyword evidence="2" id="KW-1133">Transmembrane helix</keyword>
<evidence type="ECO:0000313" key="5">
    <source>
        <dbReference type="Proteomes" id="UP000217348"/>
    </source>
</evidence>
<dbReference type="EMBL" id="CP022387">
    <property type="protein sequence ID" value="ATA90171.1"/>
    <property type="molecule type" value="Genomic_DNA"/>
</dbReference>
<protein>
    <recommendedName>
        <fullName evidence="3">Peptidase M56 domain-containing protein</fullName>
    </recommendedName>
</protein>
<keyword evidence="1" id="KW-1134">Transmembrane beta strand</keyword>
<keyword evidence="1 2" id="KW-0472">Membrane</keyword>
<dbReference type="InterPro" id="IPR037066">
    <property type="entry name" value="Plug_dom_sf"/>
</dbReference>
<dbReference type="Gene3D" id="2.170.130.10">
    <property type="entry name" value="TonB-dependent receptor, plug domain"/>
    <property type="match status" value="2"/>
</dbReference>
<comment type="similarity">
    <text evidence="1">Belongs to the TonB-dependent receptor family.</text>
</comment>
<dbReference type="PANTHER" id="PTHR34978:SF3">
    <property type="entry name" value="SLR0241 PROTEIN"/>
    <property type="match status" value="1"/>
</dbReference>
<proteinExistence type="inferred from homology"/>
<comment type="subcellular location">
    <subcellularLocation>
        <location evidence="1">Cell outer membrane</location>
        <topology evidence="1">Multi-pass membrane protein</topology>
    </subcellularLocation>
</comment>
<dbReference type="RefSeq" id="WP_095896716.1">
    <property type="nucleotide sequence ID" value="NZ_CP022387.1"/>
</dbReference>
<feature type="domain" description="Peptidase M56" evidence="3">
    <location>
        <begin position="162"/>
        <end position="269"/>
    </location>
</feature>
<keyword evidence="1 2" id="KW-0812">Transmembrane</keyword>
<dbReference type="InterPro" id="IPR052173">
    <property type="entry name" value="Beta-lactam_resp_regulator"/>
</dbReference>
<dbReference type="PROSITE" id="PS52016">
    <property type="entry name" value="TONB_DEPENDENT_REC_3"/>
    <property type="match status" value="1"/>
</dbReference>
<accession>A0A250FYU1</accession>
<dbReference type="PANTHER" id="PTHR34978">
    <property type="entry name" value="POSSIBLE SENSOR-TRANSDUCER PROTEIN BLAR"/>
    <property type="match status" value="1"/>
</dbReference>
<dbReference type="Pfam" id="PF05569">
    <property type="entry name" value="Peptidase_M56"/>
    <property type="match status" value="1"/>
</dbReference>
<dbReference type="GO" id="GO:0009279">
    <property type="term" value="C:cell outer membrane"/>
    <property type="evidence" value="ECO:0007669"/>
    <property type="project" value="UniProtKB-SubCell"/>
</dbReference>
<feature type="transmembrane region" description="Helical" evidence="2">
    <location>
        <begin position="103"/>
        <end position="130"/>
    </location>
</feature>
<feature type="transmembrane region" description="Helical" evidence="2">
    <location>
        <begin position="47"/>
        <end position="66"/>
    </location>
</feature>
<dbReference type="CDD" id="cd07341">
    <property type="entry name" value="M56_BlaR1_MecR1_like"/>
    <property type="match status" value="1"/>
</dbReference>
<name>A0A250FYU1_9FLAO</name>